<dbReference type="Pfam" id="PF02330">
    <property type="entry name" value="MAM33"/>
    <property type="match status" value="1"/>
</dbReference>
<protein>
    <recommendedName>
        <fullName evidence="3">Mitochondrial glycoprotein family protein</fullName>
    </recommendedName>
</protein>
<proteinExistence type="predicted"/>
<dbReference type="InterPro" id="IPR036561">
    <property type="entry name" value="MAM33_sf"/>
</dbReference>
<gene>
    <name evidence="1" type="ORF">PIB30_012106</name>
</gene>
<dbReference type="EMBL" id="JASCZI010030238">
    <property type="protein sequence ID" value="MED6119467.1"/>
    <property type="molecule type" value="Genomic_DNA"/>
</dbReference>
<dbReference type="Gene3D" id="3.10.280.10">
    <property type="entry name" value="Mitochondrial glycoprotein"/>
    <property type="match status" value="1"/>
</dbReference>
<sequence length="244" mass="28622">MARVFRSLRKTLAHHLHHHHHHHHHHHQKLLLPQLARRTYLSEMRNEAFEGNMLRLLRREIQYELQSSPPNQATTSKFDSFVVDGRPGERWITLKRQYANEDIKVEATMFDGVAPAPSASGGYANADDVQMHITLIVSMSKGDNSYLEIMCSAWPNSIEINRLVTRSNDNMSDNPYTGPEFKELDDELQDRLYDFLEVRGIHDELAVFLHGYMKSKDKTEFIKWMERIKSFIERKQQDQKLNIL</sequence>
<organism evidence="1 2">
    <name type="scientific">Stylosanthes scabra</name>
    <dbReference type="NCBI Taxonomy" id="79078"/>
    <lineage>
        <taxon>Eukaryota</taxon>
        <taxon>Viridiplantae</taxon>
        <taxon>Streptophyta</taxon>
        <taxon>Embryophyta</taxon>
        <taxon>Tracheophyta</taxon>
        <taxon>Spermatophyta</taxon>
        <taxon>Magnoliopsida</taxon>
        <taxon>eudicotyledons</taxon>
        <taxon>Gunneridae</taxon>
        <taxon>Pentapetalae</taxon>
        <taxon>rosids</taxon>
        <taxon>fabids</taxon>
        <taxon>Fabales</taxon>
        <taxon>Fabaceae</taxon>
        <taxon>Papilionoideae</taxon>
        <taxon>50 kb inversion clade</taxon>
        <taxon>dalbergioids sensu lato</taxon>
        <taxon>Dalbergieae</taxon>
        <taxon>Pterocarpus clade</taxon>
        <taxon>Stylosanthes</taxon>
    </lineage>
</organism>
<evidence type="ECO:0008006" key="3">
    <source>
        <dbReference type="Google" id="ProtNLM"/>
    </source>
</evidence>
<comment type="caution">
    <text evidence="1">The sequence shown here is derived from an EMBL/GenBank/DDBJ whole genome shotgun (WGS) entry which is preliminary data.</text>
</comment>
<reference evidence="1 2" key="1">
    <citation type="journal article" date="2023" name="Plants (Basel)">
        <title>Bridging the Gap: Combining Genomics and Transcriptomics Approaches to Understand Stylosanthes scabra, an Orphan Legume from the Brazilian Caatinga.</title>
        <authorList>
            <person name="Ferreira-Neto J.R.C."/>
            <person name="da Silva M.D."/>
            <person name="Binneck E."/>
            <person name="de Melo N.F."/>
            <person name="da Silva R.H."/>
            <person name="de Melo A.L.T.M."/>
            <person name="Pandolfi V."/>
            <person name="Bustamante F.O."/>
            <person name="Brasileiro-Vidal A.C."/>
            <person name="Benko-Iseppon A.M."/>
        </authorList>
    </citation>
    <scope>NUCLEOTIDE SEQUENCE [LARGE SCALE GENOMIC DNA]</scope>
    <source>
        <tissue evidence="1">Leaves</tissue>
    </source>
</reference>
<accession>A0ABU6R681</accession>
<dbReference type="PANTHER" id="PTHR10826:SF36">
    <property type="entry name" value="OS08G0439900 PROTEIN"/>
    <property type="match status" value="1"/>
</dbReference>
<dbReference type="SUPFAM" id="SSF54529">
    <property type="entry name" value="Mitochondrial glycoprotein MAM33-like"/>
    <property type="match status" value="1"/>
</dbReference>
<evidence type="ECO:0000313" key="2">
    <source>
        <dbReference type="Proteomes" id="UP001341840"/>
    </source>
</evidence>
<keyword evidence="2" id="KW-1185">Reference proteome</keyword>
<dbReference type="PANTHER" id="PTHR10826">
    <property type="entry name" value="COMPLEMENT COMPONENT 1"/>
    <property type="match status" value="1"/>
</dbReference>
<name>A0ABU6R681_9FABA</name>
<dbReference type="Proteomes" id="UP001341840">
    <property type="component" value="Unassembled WGS sequence"/>
</dbReference>
<dbReference type="InterPro" id="IPR003428">
    <property type="entry name" value="MAM33"/>
</dbReference>
<evidence type="ECO:0000313" key="1">
    <source>
        <dbReference type="EMBL" id="MED6119467.1"/>
    </source>
</evidence>